<dbReference type="InterPro" id="IPR025714">
    <property type="entry name" value="Methyltranfer_dom"/>
</dbReference>
<dbReference type="InterPro" id="IPR029063">
    <property type="entry name" value="SAM-dependent_MTases_sf"/>
</dbReference>
<comment type="caution">
    <text evidence="2">The sequence shown here is derived from an EMBL/GenBank/DDBJ whole genome shotgun (WGS) entry which is preliminary data.</text>
</comment>
<accession>A0A4R8LKX1</accession>
<dbReference type="AlphaFoldDB" id="A0A4R8LKX1"/>
<feature type="domain" description="Methyltransferase" evidence="1">
    <location>
        <begin position="49"/>
        <end position="164"/>
    </location>
</feature>
<dbReference type="EMBL" id="SORF01000008">
    <property type="protein sequence ID" value="TDY45227.1"/>
    <property type="molecule type" value="Genomic_DNA"/>
</dbReference>
<name>A0A4R8LKX1_9BACL</name>
<dbReference type="PANTHER" id="PTHR43591:SF110">
    <property type="entry name" value="RHODANESE DOMAIN-CONTAINING PROTEIN"/>
    <property type="match status" value="1"/>
</dbReference>
<gene>
    <name evidence="2" type="ORF">C7445_10839</name>
</gene>
<dbReference type="SUPFAM" id="SSF53335">
    <property type="entry name" value="S-adenosyl-L-methionine-dependent methyltransferases"/>
    <property type="match status" value="1"/>
</dbReference>
<protein>
    <submittedName>
        <fullName evidence="2">Methyltransferase family protein</fullName>
    </submittedName>
</protein>
<dbReference type="GO" id="GO:0008168">
    <property type="term" value="F:methyltransferase activity"/>
    <property type="evidence" value="ECO:0007669"/>
    <property type="project" value="UniProtKB-KW"/>
</dbReference>
<dbReference type="Pfam" id="PF13847">
    <property type="entry name" value="Methyltransf_31"/>
    <property type="match status" value="1"/>
</dbReference>
<keyword evidence="2" id="KW-0489">Methyltransferase</keyword>
<dbReference type="RefSeq" id="WP_166669072.1">
    <property type="nucleotide sequence ID" value="NZ_SORF01000008.1"/>
</dbReference>
<reference evidence="2 3" key="1">
    <citation type="submission" date="2019-03" db="EMBL/GenBank/DDBJ databases">
        <title>Genomic Encyclopedia of Type Strains, Phase IV (KMG-IV): sequencing the most valuable type-strain genomes for metagenomic binning, comparative biology and taxonomic classification.</title>
        <authorList>
            <person name="Goeker M."/>
        </authorList>
    </citation>
    <scope>NUCLEOTIDE SEQUENCE [LARGE SCALE GENOMIC DNA]</scope>
    <source>
        <strain evidence="2 3">DSM 17974</strain>
    </source>
</reference>
<dbReference type="GO" id="GO:0032259">
    <property type="term" value="P:methylation"/>
    <property type="evidence" value="ECO:0007669"/>
    <property type="project" value="UniProtKB-KW"/>
</dbReference>
<proteinExistence type="predicted"/>
<dbReference type="PANTHER" id="PTHR43591">
    <property type="entry name" value="METHYLTRANSFERASE"/>
    <property type="match status" value="1"/>
</dbReference>
<keyword evidence="3" id="KW-1185">Reference proteome</keyword>
<dbReference type="Gene3D" id="3.40.50.150">
    <property type="entry name" value="Vaccinia Virus protein VP39"/>
    <property type="match status" value="1"/>
</dbReference>
<evidence type="ECO:0000313" key="3">
    <source>
        <dbReference type="Proteomes" id="UP000294581"/>
    </source>
</evidence>
<dbReference type="CDD" id="cd02440">
    <property type="entry name" value="AdoMet_MTases"/>
    <property type="match status" value="1"/>
</dbReference>
<organism evidence="2 3">
    <name type="scientific">Alicyclobacillus sacchari</name>
    <dbReference type="NCBI Taxonomy" id="392010"/>
    <lineage>
        <taxon>Bacteria</taxon>
        <taxon>Bacillati</taxon>
        <taxon>Bacillota</taxon>
        <taxon>Bacilli</taxon>
        <taxon>Bacillales</taxon>
        <taxon>Alicyclobacillaceae</taxon>
        <taxon>Alicyclobacillus</taxon>
    </lineage>
</organism>
<evidence type="ECO:0000313" key="2">
    <source>
        <dbReference type="EMBL" id="TDY45227.1"/>
    </source>
</evidence>
<dbReference type="Proteomes" id="UP000294581">
    <property type="component" value="Unassembled WGS sequence"/>
</dbReference>
<keyword evidence="2" id="KW-0808">Transferase</keyword>
<sequence length="288" mass="32174">MKPLSERFLTIDATWSSYAHQDQLDNRWLLAQTLHTAATRRAFLPALGIKDNMTVLDLGTGFGALAFEIAASWGVTMYAVDRDEAAISSAESMLAEIAGAQGIHPQSSIIFHIGDVYQLAYEDNSFDYVVSRFVFQHLSSPQLAMQEIRRILKPGGIVCIIDIDDRLSLSYPEPSLAFVRLREAFCQLQNLNGGDRYIGRKIPLMMHECGLDVIRTLVLPQAQFSHVSSDGLATRLAIQQFLEHQEAIIEHGLLTADEFENYIGSLQTSSASWVYSVNEELITIGRHR</sequence>
<evidence type="ECO:0000259" key="1">
    <source>
        <dbReference type="Pfam" id="PF13847"/>
    </source>
</evidence>